<sequence>MPVPPEPVLRAAVRWLERLPASGAARVRALFMAHSEYSDITPTQYDAAYAWIRDTGLLVNLNSSVPARHRVFASAIAHGEAAWLADANVLVREPDELPGDALRAAAALGMSEAEAYAQVRGVWGKVDAAERVRIGAAGEIALIELLTGSVRARIERVAEWSDGFGYDIAVRSPECRVHLEAKTTLRRSRFALYLSRHEYDTMLRDPEWQLVLVRLAPDLKPVAVATVPRGWVAAHVPSDRRECGRWESCHLVVPPRVPLPGIPALGALFTCDASPLLTGRAGWPA</sequence>
<comment type="caution">
    <text evidence="2">The sequence shown here is derived from an EMBL/GenBank/DDBJ whole genome shotgun (WGS) entry which is preliminary data.</text>
</comment>
<proteinExistence type="predicted"/>
<dbReference type="AlphaFoldDB" id="A0A3A9YYN0"/>
<feature type="domain" description="Protein NO VEIN C-terminal" evidence="1">
    <location>
        <begin position="139"/>
        <end position="216"/>
    </location>
</feature>
<dbReference type="Pfam" id="PF13020">
    <property type="entry name" value="NOV_C"/>
    <property type="match status" value="1"/>
</dbReference>
<protein>
    <submittedName>
        <fullName evidence="2">DUF3883 domain-containing protein</fullName>
    </submittedName>
</protein>
<dbReference type="EMBL" id="RBAL01000010">
    <property type="protein sequence ID" value="RKN40367.1"/>
    <property type="molecule type" value="Genomic_DNA"/>
</dbReference>
<reference evidence="2 3" key="1">
    <citation type="journal article" date="2014" name="Int. J. Syst. Evol. Microbiol.">
        <title>Streptomyces hoynatensis sp. nov., isolated from deep marine sediment.</title>
        <authorList>
            <person name="Veyisoglu A."/>
            <person name="Sahin N."/>
        </authorList>
    </citation>
    <scope>NUCLEOTIDE SEQUENCE [LARGE SCALE GENOMIC DNA]</scope>
    <source>
        <strain evidence="2 3">KCTC 29097</strain>
    </source>
</reference>
<dbReference type="Proteomes" id="UP000272474">
    <property type="component" value="Unassembled WGS sequence"/>
</dbReference>
<evidence type="ECO:0000313" key="3">
    <source>
        <dbReference type="Proteomes" id="UP000272474"/>
    </source>
</evidence>
<dbReference type="InterPro" id="IPR024975">
    <property type="entry name" value="NOV_C"/>
</dbReference>
<accession>A0A3A9YYN0</accession>
<keyword evidence="3" id="KW-1185">Reference proteome</keyword>
<gene>
    <name evidence="2" type="ORF">D7294_18080</name>
</gene>
<evidence type="ECO:0000313" key="2">
    <source>
        <dbReference type="EMBL" id="RKN40367.1"/>
    </source>
</evidence>
<name>A0A3A9YYN0_9ACTN</name>
<evidence type="ECO:0000259" key="1">
    <source>
        <dbReference type="Pfam" id="PF13020"/>
    </source>
</evidence>
<organism evidence="2 3">
    <name type="scientific">Streptomyces hoynatensis</name>
    <dbReference type="NCBI Taxonomy" id="1141874"/>
    <lineage>
        <taxon>Bacteria</taxon>
        <taxon>Bacillati</taxon>
        <taxon>Actinomycetota</taxon>
        <taxon>Actinomycetes</taxon>
        <taxon>Kitasatosporales</taxon>
        <taxon>Streptomycetaceae</taxon>
        <taxon>Streptomyces</taxon>
    </lineage>
</organism>